<keyword evidence="1" id="KW-0732">Signal</keyword>
<sequence length="223" mass="23292">MNRRSALLLIALSGLSGCGSPGFAEPLPSAGPEVDYGWPARSADLTHGFCFTLVRGIKPYALIERLGGDELERVEWYRVVGPGDGETGDPKRFFIGIASAGDWSILVEDNGSLGVTSQIVEPLSADGGEIVSYRGGGGGPGRLMVFRDGNLALDLDTAAPERAGGGGLDEFRSELTTAGLLDARGVTDPTGAALGFMARHTGIALTAAFLRDRTYLLVTVPKP</sequence>
<feature type="signal peptide" evidence="1">
    <location>
        <begin position="1"/>
        <end position="24"/>
    </location>
</feature>
<keyword evidence="3" id="KW-1185">Reference proteome</keyword>
<evidence type="ECO:0008006" key="4">
    <source>
        <dbReference type="Google" id="ProtNLM"/>
    </source>
</evidence>
<comment type="caution">
    <text evidence="2">The sequence shown here is derived from an EMBL/GenBank/DDBJ whole genome shotgun (WGS) entry which is preliminary data.</text>
</comment>
<dbReference type="InterPro" id="IPR045592">
    <property type="entry name" value="DUF6461"/>
</dbReference>
<gene>
    <name evidence="2" type="ORF">FHR83_007458</name>
</gene>
<dbReference type="Proteomes" id="UP000590749">
    <property type="component" value="Unassembled WGS sequence"/>
</dbReference>
<accession>A0A7W5APT4</accession>
<dbReference type="AlphaFoldDB" id="A0A7W5APT4"/>
<evidence type="ECO:0000313" key="3">
    <source>
        <dbReference type="Proteomes" id="UP000590749"/>
    </source>
</evidence>
<dbReference type="PROSITE" id="PS51257">
    <property type="entry name" value="PROKAR_LIPOPROTEIN"/>
    <property type="match status" value="1"/>
</dbReference>
<dbReference type="RefSeq" id="WP_183225824.1">
    <property type="nucleotide sequence ID" value="NZ_BMPW01000010.1"/>
</dbReference>
<name>A0A7W5APT4_9ACTN</name>
<protein>
    <recommendedName>
        <fullName evidence="4">Lipoprotein</fullName>
    </recommendedName>
</protein>
<reference evidence="2 3" key="1">
    <citation type="submission" date="2020-08" db="EMBL/GenBank/DDBJ databases">
        <title>Genomic Encyclopedia of Type Strains, Phase III (KMG-III): the genomes of soil and plant-associated and newly described type strains.</title>
        <authorList>
            <person name="Whitman W."/>
        </authorList>
    </citation>
    <scope>NUCLEOTIDE SEQUENCE [LARGE SCALE GENOMIC DNA]</scope>
    <source>
        <strain evidence="2 3">CECT 3287</strain>
    </source>
</reference>
<dbReference type="EMBL" id="JACHXF010000020">
    <property type="protein sequence ID" value="MBB3099749.1"/>
    <property type="molecule type" value="Genomic_DNA"/>
</dbReference>
<evidence type="ECO:0000256" key="1">
    <source>
        <dbReference type="SAM" id="SignalP"/>
    </source>
</evidence>
<evidence type="ECO:0000313" key="2">
    <source>
        <dbReference type="EMBL" id="MBB3099749.1"/>
    </source>
</evidence>
<organism evidence="2 3">
    <name type="scientific">Actinoplanes campanulatus</name>
    <dbReference type="NCBI Taxonomy" id="113559"/>
    <lineage>
        <taxon>Bacteria</taxon>
        <taxon>Bacillati</taxon>
        <taxon>Actinomycetota</taxon>
        <taxon>Actinomycetes</taxon>
        <taxon>Micromonosporales</taxon>
        <taxon>Micromonosporaceae</taxon>
        <taxon>Actinoplanes</taxon>
    </lineage>
</organism>
<dbReference type="Pfam" id="PF20062">
    <property type="entry name" value="DUF6461"/>
    <property type="match status" value="1"/>
</dbReference>
<proteinExistence type="predicted"/>
<feature type="chain" id="PRO_5030617185" description="Lipoprotein" evidence="1">
    <location>
        <begin position="25"/>
        <end position="223"/>
    </location>
</feature>